<feature type="transmembrane region" description="Helical" evidence="1">
    <location>
        <begin position="74"/>
        <end position="91"/>
    </location>
</feature>
<feature type="transmembrane region" description="Helical" evidence="1">
    <location>
        <begin position="19"/>
        <end position="38"/>
    </location>
</feature>
<proteinExistence type="predicted"/>
<organism evidence="2 3">
    <name type="scientific">Caproicibacterium amylolyticum</name>
    <dbReference type="NCBI Taxonomy" id="2766537"/>
    <lineage>
        <taxon>Bacteria</taxon>
        <taxon>Bacillati</taxon>
        <taxon>Bacillota</taxon>
        <taxon>Clostridia</taxon>
        <taxon>Eubacteriales</taxon>
        <taxon>Oscillospiraceae</taxon>
        <taxon>Caproicibacterium</taxon>
    </lineage>
</organism>
<evidence type="ECO:0000256" key="1">
    <source>
        <dbReference type="SAM" id="Phobius"/>
    </source>
</evidence>
<dbReference type="EMBL" id="CP060696">
    <property type="protein sequence ID" value="QNO18125.1"/>
    <property type="molecule type" value="Genomic_DNA"/>
</dbReference>
<dbReference type="AlphaFoldDB" id="A0A7G9WHG3"/>
<name>A0A7G9WHG3_9FIRM</name>
<gene>
    <name evidence="2" type="ORF">H6X83_00180</name>
</gene>
<keyword evidence="3" id="KW-1185">Reference proteome</keyword>
<feature type="transmembrane region" description="Helical" evidence="1">
    <location>
        <begin position="44"/>
        <end position="62"/>
    </location>
</feature>
<sequence length="226" mass="25091">MTQLVNENKKKTGTLPFRLLLIAAGARILLKLFVSYLFPLSRLLLRFVVCPLLLILIILTILKAGGRQRKKRVLCGVALAVGAIIFSFLPIDRQLEQARFQTSKSWYSSAAAAVQKKIKDKGTEKGTVQLSFPDTLLVPGYNGEVDYLKAGNSVAIAFHASASLSVQRFFVYVSDETAKEVLRNPRKYYGSSFTGAVFQQQEALSDSHWLYAFTWGSDLPPSDPNI</sequence>
<protein>
    <submittedName>
        <fullName evidence="2">Uncharacterized protein</fullName>
    </submittedName>
</protein>
<evidence type="ECO:0000313" key="2">
    <source>
        <dbReference type="EMBL" id="QNO18125.1"/>
    </source>
</evidence>
<evidence type="ECO:0000313" key="3">
    <source>
        <dbReference type="Proteomes" id="UP000516046"/>
    </source>
</evidence>
<dbReference type="Proteomes" id="UP000516046">
    <property type="component" value="Chromosome"/>
</dbReference>
<accession>A0A7G9WHG3</accession>
<dbReference type="KEGG" id="caml:H6X83_00180"/>
<dbReference type="RefSeq" id="WP_212507189.1">
    <property type="nucleotide sequence ID" value="NZ_CP060696.1"/>
</dbReference>
<keyword evidence="1" id="KW-1133">Transmembrane helix</keyword>
<reference evidence="2 3" key="1">
    <citation type="submission" date="2020-08" db="EMBL/GenBank/DDBJ databases">
        <authorList>
            <person name="Ren C."/>
            <person name="Gu Y."/>
            <person name="Xu Y."/>
        </authorList>
    </citation>
    <scope>NUCLEOTIDE SEQUENCE [LARGE SCALE GENOMIC DNA]</scope>
    <source>
        <strain evidence="2 3">LBM18003</strain>
    </source>
</reference>
<keyword evidence="1" id="KW-0812">Transmembrane</keyword>
<keyword evidence="1" id="KW-0472">Membrane</keyword>